<proteinExistence type="predicted"/>
<feature type="domain" description="RNB" evidence="1">
    <location>
        <begin position="51"/>
        <end position="384"/>
    </location>
</feature>
<dbReference type="InterPro" id="IPR001900">
    <property type="entry name" value="RNase_II/R"/>
</dbReference>
<accession>A0ABN6MRM8</accession>
<dbReference type="Proteomes" id="UP001162891">
    <property type="component" value="Chromosome"/>
</dbReference>
<dbReference type="PANTHER" id="PTHR23355">
    <property type="entry name" value="RIBONUCLEASE"/>
    <property type="match status" value="1"/>
</dbReference>
<evidence type="ECO:0000313" key="3">
    <source>
        <dbReference type="Proteomes" id="UP001162891"/>
    </source>
</evidence>
<dbReference type="InterPro" id="IPR012340">
    <property type="entry name" value="NA-bd_OB-fold"/>
</dbReference>
<dbReference type="Pfam" id="PF18614">
    <property type="entry name" value="RNase_II_C_S1"/>
    <property type="match status" value="1"/>
</dbReference>
<dbReference type="SMART" id="SM00955">
    <property type="entry name" value="RNB"/>
    <property type="match status" value="1"/>
</dbReference>
<dbReference type="EMBL" id="AP025591">
    <property type="protein sequence ID" value="BDG02905.1"/>
    <property type="molecule type" value="Genomic_DNA"/>
</dbReference>
<dbReference type="SUPFAM" id="SSF50249">
    <property type="entry name" value="Nucleic acid-binding proteins"/>
    <property type="match status" value="1"/>
</dbReference>
<reference evidence="3" key="1">
    <citation type="journal article" date="2022" name="Int. J. Syst. Evol. Microbiol.">
        <title>Anaeromyxobacter oryzae sp. nov., Anaeromyxobacter diazotrophicus sp. nov. and Anaeromyxobacter paludicola sp. nov., isolated from paddy soils.</title>
        <authorList>
            <person name="Itoh H."/>
            <person name="Xu Z."/>
            <person name="Mise K."/>
            <person name="Masuda Y."/>
            <person name="Ushijima N."/>
            <person name="Hayakawa C."/>
            <person name="Shiratori Y."/>
            <person name="Senoo K."/>
        </authorList>
    </citation>
    <scope>NUCLEOTIDE SEQUENCE [LARGE SCALE GENOMIC DNA]</scope>
    <source>
        <strain evidence="3">Red232</strain>
    </source>
</reference>
<gene>
    <name evidence="2" type="ORF">AMOR_19010</name>
</gene>
<dbReference type="RefSeq" id="WP_248360586.1">
    <property type="nucleotide sequence ID" value="NZ_AP025591.1"/>
</dbReference>
<dbReference type="InterPro" id="IPR050180">
    <property type="entry name" value="RNR_Ribonuclease"/>
</dbReference>
<sequence length="493" mass="53567">MNRPALASKEELRDIARRAMIQRGLLPEFSPAALAEMSAITRAATEVSPSIRDLRGLPWASIDNDDSRDLDQLSVAVPAASGAVKILVAIADVDSTVRNGSAIDGHARVNTTSVYTAAEIFPMLPEKLSTDLTSLGEDQERLAIAIEMTVGGDGAVTYSDVYRAVVLNHAKLAYDGVAAWLDGAAPPPPVVSAVPGLDEQLRIQDQVAQRMKRLRTQHGALDLETIEARPVFEDGVLTALRPDEKNRAKALIEDFMIAANGVTARYLERKGFPSFRRVLRSPERWARIVDLAAAVGEHLPPEPSALALEGFLTKRRRSDPARFADLSLSVIKLLGSGEYALELPGEQATGHFGLAVQDYTHSTAPNRRFPDLVTQRMLKAALAGRAPPYGNDELAALARHCTEQEGNAAKVERQVLKSAAALLLAPRIGERFDAIVTGASEKGTWVRISRPPVEGKVVRGFERLDVGDRLRVELVHTDVEHGFIDFVRAREGT</sequence>
<dbReference type="Pfam" id="PF00773">
    <property type="entry name" value="RNB"/>
    <property type="match status" value="1"/>
</dbReference>
<organism evidence="2 3">
    <name type="scientific">Anaeromyxobacter oryzae</name>
    <dbReference type="NCBI Taxonomy" id="2918170"/>
    <lineage>
        <taxon>Bacteria</taxon>
        <taxon>Pseudomonadati</taxon>
        <taxon>Myxococcota</taxon>
        <taxon>Myxococcia</taxon>
        <taxon>Myxococcales</taxon>
        <taxon>Cystobacterineae</taxon>
        <taxon>Anaeromyxobacteraceae</taxon>
        <taxon>Anaeromyxobacter</taxon>
    </lineage>
</organism>
<dbReference type="PANTHER" id="PTHR23355:SF37">
    <property type="entry name" value="EXORIBONUCLEASE 2"/>
    <property type="match status" value="1"/>
</dbReference>
<evidence type="ECO:0000259" key="1">
    <source>
        <dbReference type="SMART" id="SM00955"/>
    </source>
</evidence>
<keyword evidence="3" id="KW-1185">Reference proteome</keyword>
<name>A0ABN6MRM8_9BACT</name>
<dbReference type="InterPro" id="IPR040596">
    <property type="entry name" value="RNase_II_C_S1"/>
</dbReference>
<protein>
    <submittedName>
        <fullName evidence="2">Ribonuclease II</fullName>
    </submittedName>
</protein>
<evidence type="ECO:0000313" key="2">
    <source>
        <dbReference type="EMBL" id="BDG02905.1"/>
    </source>
</evidence>